<dbReference type="Proteomes" id="UP000252107">
    <property type="component" value="Unassembled WGS sequence"/>
</dbReference>
<evidence type="ECO:0000313" key="2">
    <source>
        <dbReference type="Proteomes" id="UP000252107"/>
    </source>
</evidence>
<evidence type="ECO:0000313" key="1">
    <source>
        <dbReference type="EMBL" id="RCJ42639.1"/>
    </source>
</evidence>
<name>A0A367S320_9NOSO</name>
<comment type="caution">
    <text evidence="1">The sequence shown here is derived from an EMBL/GenBank/DDBJ whole genome shotgun (WGS) entry which is preliminary data.</text>
</comment>
<accession>A0A367S320</accession>
<gene>
    <name evidence="1" type="ORF">A6770_07070</name>
</gene>
<dbReference type="EMBL" id="LXQD01000001">
    <property type="protein sequence ID" value="RCJ42639.1"/>
    <property type="molecule type" value="Genomic_DNA"/>
</dbReference>
<proteinExistence type="predicted"/>
<reference evidence="1" key="1">
    <citation type="submission" date="2016-04" db="EMBL/GenBank/DDBJ databases">
        <authorList>
            <person name="Tabuchi Yagui T.R."/>
        </authorList>
    </citation>
    <scope>NUCLEOTIDE SEQUENCE [LARGE SCALE GENOMIC DNA]</scope>
    <source>
        <strain evidence="1">NIES-26</strain>
    </source>
</reference>
<organism evidence="1 2">
    <name type="scientific">Nostoc minutum NIES-26</name>
    <dbReference type="NCBI Taxonomy" id="1844469"/>
    <lineage>
        <taxon>Bacteria</taxon>
        <taxon>Bacillati</taxon>
        <taxon>Cyanobacteriota</taxon>
        <taxon>Cyanophyceae</taxon>
        <taxon>Nostocales</taxon>
        <taxon>Nostocaceae</taxon>
        <taxon>Nostoc</taxon>
    </lineage>
</organism>
<keyword evidence="2" id="KW-1185">Reference proteome</keyword>
<sequence length="160" mass="18333">MSINFKKRSLTDDRNRALQLFTDRHDLTRVFATYLNDDSPLEKILCFHGDGGNGKSLLLKFLQNRCCKRLQLDVWQGLKIKPDAEIAEYIEFLVDTREFDLVPAILQDFGLQPNGDDQPQDPFYGLLMLRRSPSILSYLRSSSINVESADRPNSSGAYCR</sequence>
<protein>
    <submittedName>
        <fullName evidence="1">Uncharacterized protein</fullName>
    </submittedName>
</protein>
<dbReference type="AlphaFoldDB" id="A0A367S320"/>